<feature type="signal peptide" evidence="6">
    <location>
        <begin position="1"/>
        <end position="23"/>
    </location>
</feature>
<gene>
    <name evidence="8" type="ORF">DF183_08555</name>
</gene>
<evidence type="ECO:0000313" key="8">
    <source>
        <dbReference type="EMBL" id="PWE14741.1"/>
    </source>
</evidence>
<reference evidence="8 9" key="2">
    <citation type="submission" date="2018-05" db="EMBL/GenBank/DDBJ databases">
        <authorList>
            <person name="Lanie J.A."/>
            <person name="Ng W.-L."/>
            <person name="Kazmierczak K.M."/>
            <person name="Andrzejewski T.M."/>
            <person name="Davidsen T.M."/>
            <person name="Wayne K.J."/>
            <person name="Tettelin H."/>
            <person name="Glass J.I."/>
            <person name="Rusch D."/>
            <person name="Podicherti R."/>
            <person name="Tsui H.-C.T."/>
            <person name="Winkler M.E."/>
        </authorList>
    </citation>
    <scope>NUCLEOTIDE SEQUENCE [LARGE SCALE GENOMIC DNA]</scope>
    <source>
        <strain evidence="8 9">YBY</strain>
    </source>
</reference>
<accession>A0A0M7BLY3</accession>
<dbReference type="GO" id="GO:0017004">
    <property type="term" value="P:cytochrome complex assembly"/>
    <property type="evidence" value="ECO:0007669"/>
    <property type="project" value="UniProtKB-ARBA"/>
</dbReference>
<evidence type="ECO:0000256" key="5">
    <source>
        <dbReference type="ARBA" id="ARBA00023004"/>
    </source>
</evidence>
<dbReference type="FunFam" id="1.10.8.640:FF:000001">
    <property type="entry name" value="Cytochrome c-type biogenesis protein"/>
    <property type="match status" value="1"/>
</dbReference>
<dbReference type="STRING" id="511.UZ73_07450"/>
<dbReference type="AlphaFoldDB" id="A0A0M7BLY3"/>
<evidence type="ECO:0000256" key="4">
    <source>
        <dbReference type="ARBA" id="ARBA00022729"/>
    </source>
</evidence>
<dbReference type="EMBL" id="QEXO01000002">
    <property type="protein sequence ID" value="PWE14741.1"/>
    <property type="molecule type" value="Genomic_DNA"/>
</dbReference>
<proteinExistence type="inferred from homology"/>
<accession>A0A0S2JPW4</accession>
<dbReference type="GeneID" id="29369553"/>
<feature type="transmembrane region" description="Helical" evidence="6">
    <location>
        <begin position="103"/>
        <end position="122"/>
    </location>
</feature>
<protein>
    <recommendedName>
        <fullName evidence="6">Cytochrome c-type biogenesis protein</fullName>
    </recommendedName>
</protein>
<dbReference type="InterPro" id="IPR038297">
    <property type="entry name" value="CcmH/CycL/NrfF/Ccl2_sf"/>
</dbReference>
<dbReference type="Pfam" id="PF03918">
    <property type="entry name" value="CcmH"/>
    <property type="match status" value="1"/>
</dbReference>
<evidence type="ECO:0000313" key="9">
    <source>
        <dbReference type="Proteomes" id="UP000245216"/>
    </source>
</evidence>
<evidence type="ECO:0000256" key="2">
    <source>
        <dbReference type="ARBA" id="ARBA00022617"/>
    </source>
</evidence>
<keyword evidence="4 6" id="KW-0732">Signal</keyword>
<evidence type="ECO:0000256" key="3">
    <source>
        <dbReference type="ARBA" id="ARBA00022723"/>
    </source>
</evidence>
<dbReference type="InterPro" id="IPR051263">
    <property type="entry name" value="C-type_cytochrome_biogenesis"/>
</dbReference>
<dbReference type="GO" id="GO:0005886">
    <property type="term" value="C:plasma membrane"/>
    <property type="evidence" value="ECO:0007669"/>
    <property type="project" value="TreeGrafter"/>
</dbReference>
<dbReference type="PANTHER" id="PTHR47870:SF4">
    <property type="entry name" value="CYTOCHROME C-TYPE BIOGENESIS PROTEIN CYCH"/>
    <property type="match status" value="1"/>
</dbReference>
<reference evidence="8 9" key="1">
    <citation type="submission" date="2018-05" db="EMBL/GenBank/DDBJ databases">
        <title>Genome Sequence of an Efficient Indole-Degrading Bacterium, Alcaligenes sp.YBY.</title>
        <authorList>
            <person name="Yang B."/>
        </authorList>
    </citation>
    <scope>NUCLEOTIDE SEQUENCE [LARGE SCALE GENOMIC DNA]</scope>
    <source>
        <strain evidence="8 9">YBY</strain>
    </source>
</reference>
<evidence type="ECO:0000256" key="6">
    <source>
        <dbReference type="RuleBase" id="RU364112"/>
    </source>
</evidence>
<dbReference type="GO" id="GO:0046872">
    <property type="term" value="F:metal ion binding"/>
    <property type="evidence" value="ECO:0007669"/>
    <property type="project" value="UniProtKB-KW"/>
</dbReference>
<comment type="similarity">
    <text evidence="1 6">Belongs to the CcmH/CycL/Ccl2/NrfF family.</text>
</comment>
<feature type="domain" description="CcmH/CycL/Ccl2/NrfF N-terminal" evidence="7">
    <location>
        <begin position="21"/>
        <end position="148"/>
    </location>
</feature>
<comment type="function">
    <text evidence="6">Possible subunit of a heme lyase.</text>
</comment>
<dbReference type="CDD" id="cd16378">
    <property type="entry name" value="CcmH_N"/>
    <property type="match status" value="1"/>
</dbReference>
<keyword evidence="6" id="KW-0812">Transmembrane</keyword>
<sequence>MMMRQWMAALAASVWLFIPSAQAQSGAQGEQESVMLEIAAELRCLVCQNESIAASRAELAVDLRHQIMEQLGQGRSPDQIRSYMVDRYGDFILYRPPFKSTTALLWLGPALLLLTGFLVYAFTLRRRRRAGDETALTDEQRRQADALLQGSSRDEQS</sequence>
<comment type="caution">
    <text evidence="8">The sequence shown here is derived from an EMBL/GenBank/DDBJ whole genome shotgun (WGS) entry which is preliminary data.</text>
</comment>
<dbReference type="Gene3D" id="1.10.8.640">
    <property type="entry name" value="Cytochrome C biogenesis protein"/>
    <property type="match status" value="1"/>
</dbReference>
<dbReference type="PANTHER" id="PTHR47870">
    <property type="entry name" value="CYTOCHROME C-TYPE BIOGENESIS PROTEIN CCMH"/>
    <property type="match status" value="1"/>
</dbReference>
<dbReference type="InterPro" id="IPR005616">
    <property type="entry name" value="CcmH/CycL/Ccl2/NrfF_N"/>
</dbReference>
<evidence type="ECO:0000259" key="7">
    <source>
        <dbReference type="Pfam" id="PF03918"/>
    </source>
</evidence>
<feature type="chain" id="PRO_5011018776" description="Cytochrome c-type biogenesis protein" evidence="6">
    <location>
        <begin position="24"/>
        <end position="157"/>
    </location>
</feature>
<keyword evidence="3 6" id="KW-0479">Metal-binding</keyword>
<dbReference type="OrthoDB" id="9804975at2"/>
<keyword evidence="5 6" id="KW-0408">Iron</keyword>
<organism evidence="8 9">
    <name type="scientific">Alcaligenes faecalis</name>
    <dbReference type="NCBI Taxonomy" id="511"/>
    <lineage>
        <taxon>Bacteria</taxon>
        <taxon>Pseudomonadati</taxon>
        <taxon>Pseudomonadota</taxon>
        <taxon>Betaproteobacteria</taxon>
        <taxon>Burkholderiales</taxon>
        <taxon>Alcaligenaceae</taxon>
        <taxon>Alcaligenes</taxon>
    </lineage>
</organism>
<evidence type="ECO:0000256" key="1">
    <source>
        <dbReference type="ARBA" id="ARBA00010342"/>
    </source>
</evidence>
<keyword evidence="2 6" id="KW-0349">Heme</keyword>
<dbReference type="KEGG" id="afa:UZ73_07450"/>
<dbReference type="RefSeq" id="WP_042483082.1">
    <property type="nucleotide sequence ID" value="NZ_CP013119.1"/>
</dbReference>
<keyword evidence="6" id="KW-0472">Membrane</keyword>
<name>A0A0M7BLY3_ALCFA</name>
<dbReference type="Proteomes" id="UP000245216">
    <property type="component" value="Unassembled WGS sequence"/>
</dbReference>
<keyword evidence="6" id="KW-1133">Transmembrane helix</keyword>